<evidence type="ECO:0000313" key="2">
    <source>
        <dbReference type="EMBL" id="ACL57666.1"/>
    </source>
</evidence>
<dbReference type="STRING" id="460265.Mnod_2708"/>
<keyword evidence="2" id="KW-0560">Oxidoreductase</keyword>
<keyword evidence="3" id="KW-1185">Reference proteome</keyword>
<gene>
    <name evidence="2" type="ordered locus">Mnod_2708</name>
</gene>
<dbReference type="eggNOG" id="COG5517">
    <property type="taxonomic scope" value="Bacteria"/>
</dbReference>
<protein>
    <submittedName>
        <fullName evidence="2">Aromatic-ring-hydroxylating dioxygenase beta subunit</fullName>
    </submittedName>
</protein>
<accession>B8IFD1</accession>
<feature type="domain" description="SnoaL-like" evidence="1">
    <location>
        <begin position="22"/>
        <end position="161"/>
    </location>
</feature>
<reference evidence="2 3" key="1">
    <citation type="submission" date="2009-01" db="EMBL/GenBank/DDBJ databases">
        <title>Complete sequence of chromosome of Methylobacterium nodulans ORS 2060.</title>
        <authorList>
            <consortium name="US DOE Joint Genome Institute"/>
            <person name="Lucas S."/>
            <person name="Copeland A."/>
            <person name="Lapidus A."/>
            <person name="Glavina del Rio T."/>
            <person name="Dalin E."/>
            <person name="Tice H."/>
            <person name="Bruce D."/>
            <person name="Goodwin L."/>
            <person name="Pitluck S."/>
            <person name="Sims D."/>
            <person name="Brettin T."/>
            <person name="Detter J.C."/>
            <person name="Han C."/>
            <person name="Larimer F."/>
            <person name="Land M."/>
            <person name="Hauser L."/>
            <person name="Kyrpides N."/>
            <person name="Ivanova N."/>
            <person name="Marx C.J."/>
            <person name="Richardson P."/>
        </authorList>
    </citation>
    <scope>NUCLEOTIDE SEQUENCE [LARGE SCALE GENOMIC DNA]</scope>
    <source>
        <strain evidence="3">LMG 21967 / CNCM I-2342 / ORS 2060</strain>
    </source>
</reference>
<name>B8IFD1_METNO</name>
<evidence type="ECO:0000313" key="3">
    <source>
        <dbReference type="Proteomes" id="UP000008207"/>
    </source>
</evidence>
<dbReference type="RefSeq" id="WP_015929343.1">
    <property type="nucleotide sequence ID" value="NC_011894.1"/>
</dbReference>
<dbReference type="Gene3D" id="3.10.450.50">
    <property type="match status" value="1"/>
</dbReference>
<sequence>MDTHFIATSDTSLSGAYGDLRQAAVRDTVYQASLLLDDQRWNDWLALCAEDFTYDIKSWSPEINYDMTYLHASRKDLESLIRLLPKHNTDHSPLSRHTSVYTVEISPDGRTAQAISSVVIFQHMLDGTNSHIDSGESRLFLVGKYYDQLRIDETSVRFKSREVRLLNRRLDKGSHWPI</sequence>
<dbReference type="InterPro" id="IPR037401">
    <property type="entry name" value="SnoaL-like"/>
</dbReference>
<dbReference type="Pfam" id="PF13577">
    <property type="entry name" value="SnoaL_4"/>
    <property type="match status" value="1"/>
</dbReference>
<organism evidence="2 3">
    <name type="scientific">Methylobacterium nodulans (strain LMG 21967 / CNCM I-2342 / ORS 2060)</name>
    <dbReference type="NCBI Taxonomy" id="460265"/>
    <lineage>
        <taxon>Bacteria</taxon>
        <taxon>Pseudomonadati</taxon>
        <taxon>Pseudomonadota</taxon>
        <taxon>Alphaproteobacteria</taxon>
        <taxon>Hyphomicrobiales</taxon>
        <taxon>Methylobacteriaceae</taxon>
        <taxon>Methylobacterium</taxon>
    </lineage>
</organism>
<dbReference type="GO" id="GO:0051213">
    <property type="term" value="F:dioxygenase activity"/>
    <property type="evidence" value="ECO:0007669"/>
    <property type="project" value="UniProtKB-KW"/>
</dbReference>
<dbReference type="EMBL" id="CP001349">
    <property type="protein sequence ID" value="ACL57666.1"/>
    <property type="molecule type" value="Genomic_DNA"/>
</dbReference>
<keyword evidence="2" id="KW-0223">Dioxygenase</keyword>
<dbReference type="InterPro" id="IPR032710">
    <property type="entry name" value="NTF2-like_dom_sf"/>
</dbReference>
<proteinExistence type="predicted"/>
<dbReference type="KEGG" id="mno:Mnod_2708"/>
<dbReference type="AlphaFoldDB" id="B8IFD1"/>
<evidence type="ECO:0000259" key="1">
    <source>
        <dbReference type="Pfam" id="PF13577"/>
    </source>
</evidence>
<dbReference type="SUPFAM" id="SSF54427">
    <property type="entry name" value="NTF2-like"/>
    <property type="match status" value="1"/>
</dbReference>
<dbReference type="OrthoDB" id="5517499at2"/>
<dbReference type="Proteomes" id="UP000008207">
    <property type="component" value="Chromosome"/>
</dbReference>
<dbReference type="HOGENOM" id="CLU_1718791_0_0_5"/>